<feature type="compositionally biased region" description="Polar residues" evidence="1">
    <location>
        <begin position="181"/>
        <end position="196"/>
    </location>
</feature>
<gene>
    <name evidence="3" type="primary">LOC120255930</name>
</gene>
<proteinExistence type="predicted"/>
<organism evidence="2 3">
    <name type="scientific">Dioscorea cayennensis subsp. rotundata</name>
    <name type="common">White Guinea yam</name>
    <name type="synonym">Dioscorea rotundata</name>
    <dbReference type="NCBI Taxonomy" id="55577"/>
    <lineage>
        <taxon>Eukaryota</taxon>
        <taxon>Viridiplantae</taxon>
        <taxon>Streptophyta</taxon>
        <taxon>Embryophyta</taxon>
        <taxon>Tracheophyta</taxon>
        <taxon>Spermatophyta</taxon>
        <taxon>Magnoliopsida</taxon>
        <taxon>Liliopsida</taxon>
        <taxon>Dioscoreales</taxon>
        <taxon>Dioscoreaceae</taxon>
        <taxon>Dioscorea</taxon>
    </lineage>
</organism>
<evidence type="ECO:0000256" key="1">
    <source>
        <dbReference type="SAM" id="MobiDB-lite"/>
    </source>
</evidence>
<evidence type="ECO:0000313" key="3">
    <source>
        <dbReference type="RefSeq" id="XP_039119630.1"/>
    </source>
</evidence>
<evidence type="ECO:0000313" key="2">
    <source>
        <dbReference type="Proteomes" id="UP001515500"/>
    </source>
</evidence>
<reference evidence="3" key="1">
    <citation type="submission" date="2025-08" db="UniProtKB">
        <authorList>
            <consortium name="RefSeq"/>
        </authorList>
    </citation>
    <scope>IDENTIFICATION</scope>
</reference>
<dbReference type="Proteomes" id="UP001515500">
    <property type="component" value="Unplaced"/>
</dbReference>
<dbReference type="RefSeq" id="XP_039119630.1">
    <property type="nucleotide sequence ID" value="XM_039263696.1"/>
</dbReference>
<feature type="region of interest" description="Disordered" evidence="1">
    <location>
        <begin position="176"/>
        <end position="196"/>
    </location>
</feature>
<sequence>MPKSVAWGLLCFSPSLSFSNKANNLCDFACSIGLRFSIDHIRVASLGIFAISSIRLSIGIVLSPVIFCTLGPDPTSSSDLLHFIHCTVPCSVVFVDTDPYSSPSLPLSFKPMIASGIEFYLRSKPSLDHPPKPKPNPIAPTRAEAQRRSMSAIAYPCYQGRYAKGKRSRGIEDYEDISESPVHTPTPSVFTLNDPL</sequence>
<keyword evidence="2" id="KW-1185">Reference proteome</keyword>
<accession>A0AB40AXC2</accession>
<dbReference type="GeneID" id="120255930"/>
<dbReference type="AlphaFoldDB" id="A0AB40AXC2"/>
<protein>
    <submittedName>
        <fullName evidence="3">Uncharacterized protein LOC120255930</fullName>
    </submittedName>
</protein>
<feature type="region of interest" description="Disordered" evidence="1">
    <location>
        <begin position="124"/>
        <end position="145"/>
    </location>
</feature>
<name>A0AB40AXC2_DIOCR</name>